<keyword evidence="9" id="KW-0472">Membrane</keyword>
<proteinExistence type="predicted"/>
<dbReference type="GO" id="GO:0004721">
    <property type="term" value="F:phosphoprotein phosphatase activity"/>
    <property type="evidence" value="ECO:0007669"/>
    <property type="project" value="TreeGrafter"/>
</dbReference>
<dbReference type="Proteomes" id="UP000199639">
    <property type="component" value="Unassembled WGS sequence"/>
</dbReference>
<evidence type="ECO:0000256" key="6">
    <source>
        <dbReference type="ARBA" id="ARBA00022777"/>
    </source>
</evidence>
<feature type="transmembrane region" description="Helical" evidence="9">
    <location>
        <begin position="53"/>
        <end position="78"/>
    </location>
</feature>
<comment type="subcellular location">
    <subcellularLocation>
        <location evidence="2">Cell membrane</location>
    </subcellularLocation>
</comment>
<dbReference type="InterPro" id="IPR036890">
    <property type="entry name" value="HATPase_C_sf"/>
</dbReference>
<keyword evidence="6 11" id="KW-0418">Kinase</keyword>
<keyword evidence="9" id="KW-1133">Transmembrane helix</keyword>
<dbReference type="AlphaFoldDB" id="A0A5E9G3I7"/>
<sequence>MAGPRHPFSGWHTVTAGVFATVAGIALGCALVVGALALLTLRLLSRGSLVMQVVVVAFATVVSVVSGTSAVASLMYLSEHDLNVFYSVAAVAGIVSLVMASVLGRSLVRDNQYFRAAAASIGRGESVISPDRHTSTEFASLAGELAATADRLTESRQREERIESSRREIVAWISHDLRTPLAGIRAMAEALEDGMAPDPQRYYAQIRGQVDRLSGMVDDLFELSKIHAGALQLNFERVALYDLISDTVADLAPVALGKSLDLRFEGERGVTLQADARELARAVGNLVMNAIQYSPADSAIVVSVTRHVDGRAVISVVDAAGGIPEQDLGRVFEAGWRASEPRTVSAWGTGAGQSGGAGLGLAIVEGIVRAHAGQVTVTNVGNGCRFEMLLPQHPLA</sequence>
<evidence type="ECO:0000313" key="11">
    <source>
        <dbReference type="EMBL" id="SDO39668.1"/>
    </source>
</evidence>
<dbReference type="Gene3D" id="3.30.565.10">
    <property type="entry name" value="Histidine kinase-like ATPase, C-terminal domain"/>
    <property type="match status" value="1"/>
</dbReference>
<dbReference type="SUPFAM" id="SSF55874">
    <property type="entry name" value="ATPase domain of HSP90 chaperone/DNA topoisomerase II/histidine kinase"/>
    <property type="match status" value="1"/>
</dbReference>
<dbReference type="InterPro" id="IPR036097">
    <property type="entry name" value="HisK_dim/P_sf"/>
</dbReference>
<dbReference type="InterPro" id="IPR004358">
    <property type="entry name" value="Sig_transdc_His_kin-like_C"/>
</dbReference>
<evidence type="ECO:0000256" key="9">
    <source>
        <dbReference type="SAM" id="Phobius"/>
    </source>
</evidence>
<accession>A0A5E9G3I7</accession>
<gene>
    <name evidence="11" type="ORF">SAMN05216368_11721</name>
</gene>
<dbReference type="EC" id="2.7.13.3" evidence="3"/>
<feature type="transmembrane region" description="Helical" evidence="9">
    <location>
        <begin position="84"/>
        <end position="103"/>
    </location>
</feature>
<dbReference type="PANTHER" id="PTHR45453:SF1">
    <property type="entry name" value="PHOSPHATE REGULON SENSOR PROTEIN PHOR"/>
    <property type="match status" value="1"/>
</dbReference>
<evidence type="ECO:0000256" key="3">
    <source>
        <dbReference type="ARBA" id="ARBA00012438"/>
    </source>
</evidence>
<dbReference type="InterPro" id="IPR003661">
    <property type="entry name" value="HisK_dim/P_dom"/>
</dbReference>
<comment type="catalytic activity">
    <reaction evidence="1">
        <text>ATP + protein L-histidine = ADP + protein N-phospho-L-histidine.</text>
        <dbReference type="EC" id="2.7.13.3"/>
    </reaction>
</comment>
<evidence type="ECO:0000313" key="12">
    <source>
        <dbReference type="Proteomes" id="UP000199639"/>
    </source>
</evidence>
<dbReference type="PROSITE" id="PS51257">
    <property type="entry name" value="PROKAR_LIPOPROTEIN"/>
    <property type="match status" value="1"/>
</dbReference>
<dbReference type="STRING" id="1424659.SAMN05216368_11721"/>
<dbReference type="PANTHER" id="PTHR45453">
    <property type="entry name" value="PHOSPHATE REGULON SENSOR PROTEIN PHOR"/>
    <property type="match status" value="1"/>
</dbReference>
<name>A0A5E9G3I7_9MICO</name>
<keyword evidence="7" id="KW-0902">Two-component regulatory system</keyword>
<organism evidence="11 12">
    <name type="scientific">Cryobacterium flavum</name>
    <dbReference type="NCBI Taxonomy" id="1424659"/>
    <lineage>
        <taxon>Bacteria</taxon>
        <taxon>Bacillati</taxon>
        <taxon>Actinomycetota</taxon>
        <taxon>Actinomycetes</taxon>
        <taxon>Micrococcales</taxon>
        <taxon>Microbacteriaceae</taxon>
        <taxon>Cryobacterium</taxon>
    </lineage>
</organism>
<dbReference type="InterPro" id="IPR003594">
    <property type="entry name" value="HATPase_dom"/>
</dbReference>
<evidence type="ECO:0000259" key="10">
    <source>
        <dbReference type="PROSITE" id="PS50109"/>
    </source>
</evidence>
<dbReference type="PROSITE" id="PS50109">
    <property type="entry name" value="HIS_KIN"/>
    <property type="match status" value="1"/>
</dbReference>
<dbReference type="PRINTS" id="PR00344">
    <property type="entry name" value="BCTRLSENSOR"/>
</dbReference>
<feature type="transmembrane region" description="Helical" evidence="9">
    <location>
        <begin position="16"/>
        <end position="41"/>
    </location>
</feature>
<evidence type="ECO:0000256" key="1">
    <source>
        <dbReference type="ARBA" id="ARBA00000085"/>
    </source>
</evidence>
<keyword evidence="5" id="KW-0808">Transferase</keyword>
<evidence type="ECO:0000256" key="2">
    <source>
        <dbReference type="ARBA" id="ARBA00004236"/>
    </source>
</evidence>
<dbReference type="SMART" id="SM00388">
    <property type="entry name" value="HisKA"/>
    <property type="match status" value="1"/>
</dbReference>
<keyword evidence="9" id="KW-0812">Transmembrane</keyword>
<dbReference type="InterPro" id="IPR005467">
    <property type="entry name" value="His_kinase_dom"/>
</dbReference>
<evidence type="ECO:0000256" key="5">
    <source>
        <dbReference type="ARBA" id="ARBA00022679"/>
    </source>
</evidence>
<dbReference type="Pfam" id="PF02518">
    <property type="entry name" value="HATPase_c"/>
    <property type="match status" value="1"/>
</dbReference>
<dbReference type="SUPFAM" id="SSF47384">
    <property type="entry name" value="Homodimeric domain of signal transducing histidine kinase"/>
    <property type="match status" value="1"/>
</dbReference>
<dbReference type="Pfam" id="PF00512">
    <property type="entry name" value="HisKA"/>
    <property type="match status" value="1"/>
</dbReference>
<dbReference type="InterPro" id="IPR050351">
    <property type="entry name" value="BphY/WalK/GraS-like"/>
</dbReference>
<evidence type="ECO:0000256" key="7">
    <source>
        <dbReference type="ARBA" id="ARBA00023012"/>
    </source>
</evidence>
<evidence type="ECO:0000256" key="8">
    <source>
        <dbReference type="ARBA" id="ARBA00039401"/>
    </source>
</evidence>
<dbReference type="GO" id="GO:0000155">
    <property type="term" value="F:phosphorelay sensor kinase activity"/>
    <property type="evidence" value="ECO:0007669"/>
    <property type="project" value="InterPro"/>
</dbReference>
<dbReference type="EMBL" id="FNIB01000017">
    <property type="protein sequence ID" value="SDO39668.1"/>
    <property type="molecule type" value="Genomic_DNA"/>
</dbReference>
<dbReference type="GO" id="GO:0016036">
    <property type="term" value="P:cellular response to phosphate starvation"/>
    <property type="evidence" value="ECO:0007669"/>
    <property type="project" value="TreeGrafter"/>
</dbReference>
<dbReference type="CDD" id="cd00082">
    <property type="entry name" value="HisKA"/>
    <property type="match status" value="1"/>
</dbReference>
<dbReference type="Gene3D" id="1.10.287.130">
    <property type="match status" value="1"/>
</dbReference>
<dbReference type="GO" id="GO:0005886">
    <property type="term" value="C:plasma membrane"/>
    <property type="evidence" value="ECO:0007669"/>
    <property type="project" value="UniProtKB-SubCell"/>
</dbReference>
<protein>
    <recommendedName>
        <fullName evidence="8">Sensor-like histidine kinase SenX3</fullName>
        <ecNumber evidence="3">2.7.13.3</ecNumber>
    </recommendedName>
</protein>
<dbReference type="SMART" id="SM00387">
    <property type="entry name" value="HATPase_c"/>
    <property type="match status" value="1"/>
</dbReference>
<keyword evidence="4" id="KW-0597">Phosphoprotein</keyword>
<evidence type="ECO:0000256" key="4">
    <source>
        <dbReference type="ARBA" id="ARBA00022553"/>
    </source>
</evidence>
<feature type="domain" description="Histidine kinase" evidence="10">
    <location>
        <begin position="172"/>
        <end position="394"/>
    </location>
</feature>
<reference evidence="11 12" key="1">
    <citation type="submission" date="2016-10" db="EMBL/GenBank/DDBJ databases">
        <authorList>
            <person name="Varghese N."/>
            <person name="Submissions S."/>
        </authorList>
    </citation>
    <scope>NUCLEOTIDE SEQUENCE [LARGE SCALE GENOMIC DNA]</scope>
    <source>
        <strain evidence="11 12">CGMCC 1.11215</strain>
    </source>
</reference>